<evidence type="ECO:0000313" key="1">
    <source>
        <dbReference type="EMBL" id="CAG7826276.1"/>
    </source>
</evidence>
<comment type="caution">
    <text evidence="1">The sequence shown here is derived from an EMBL/GenBank/DDBJ whole genome shotgun (WGS) entry which is preliminary data.</text>
</comment>
<proteinExistence type="predicted"/>
<dbReference type="AlphaFoldDB" id="A0A8J2L2E1"/>
<dbReference type="Proteomes" id="UP000708208">
    <property type="component" value="Unassembled WGS sequence"/>
</dbReference>
<name>A0A8J2L2E1_9HEXA</name>
<accession>A0A8J2L2E1</accession>
<reference evidence="1" key="1">
    <citation type="submission" date="2021-06" db="EMBL/GenBank/DDBJ databases">
        <authorList>
            <person name="Hodson N. C."/>
            <person name="Mongue J. A."/>
            <person name="Jaron S. K."/>
        </authorList>
    </citation>
    <scope>NUCLEOTIDE SEQUENCE</scope>
</reference>
<organism evidence="1 2">
    <name type="scientific">Allacma fusca</name>
    <dbReference type="NCBI Taxonomy" id="39272"/>
    <lineage>
        <taxon>Eukaryota</taxon>
        <taxon>Metazoa</taxon>
        <taxon>Ecdysozoa</taxon>
        <taxon>Arthropoda</taxon>
        <taxon>Hexapoda</taxon>
        <taxon>Collembola</taxon>
        <taxon>Symphypleona</taxon>
        <taxon>Sminthuridae</taxon>
        <taxon>Allacma</taxon>
    </lineage>
</organism>
<evidence type="ECO:0000313" key="2">
    <source>
        <dbReference type="Proteomes" id="UP000708208"/>
    </source>
</evidence>
<protein>
    <submittedName>
        <fullName evidence="1">Uncharacterized protein</fullName>
    </submittedName>
</protein>
<gene>
    <name evidence="1" type="ORF">AFUS01_LOCUS36338</name>
</gene>
<keyword evidence="2" id="KW-1185">Reference proteome</keyword>
<sequence length="419" mass="47227">MSMTCGASPMKSTSLDISEVQLANAQVLASSIDVEICETEKASEFQIPAEMVNLPVIQHHCVALLELIEPINPSEEVTHVGVHAIVEKMSTPRSSSVQPMATIWNISDINMSTNGQLKSLQRQPQFSQSDSISTVNQEPCSNEPVGSRLDEELISCCLIDFQRKTVPQPESQMDLNLYFTQVTKCKNRPAPTNMRIGTNSYNEFSKKLLMDPSDGNYTEDILKNFENLFDHRTLILWNSAEETFNTMYSCLRSYKMMDLEVKLLYGVDSYDAVKFNLDTLLKAIQQLYSSLNIASAVYNFLLSIEPMSEFIILFRDEGRFERYVADPVAQHSICVLIADKEVILKVTLISPGMSIRHNNFAETLFLSITKFHALEKAFPCNRKVELNFFEDFILGSTSLNITSNLRDMLTSALSELSTL</sequence>
<dbReference type="EMBL" id="CAJVCH010539228">
    <property type="protein sequence ID" value="CAG7826276.1"/>
    <property type="molecule type" value="Genomic_DNA"/>
</dbReference>